<reference evidence="1 2" key="1">
    <citation type="submission" date="2024-10" db="EMBL/GenBank/DDBJ databases">
        <title>The Natural Products Discovery Center: Release of the First 8490 Sequenced Strains for Exploring Actinobacteria Biosynthetic Diversity.</title>
        <authorList>
            <person name="Kalkreuter E."/>
            <person name="Kautsar S.A."/>
            <person name="Yang D."/>
            <person name="Bader C.D."/>
            <person name="Teijaro C.N."/>
            <person name="Fluegel L."/>
            <person name="Davis C.M."/>
            <person name="Simpson J.R."/>
            <person name="Lauterbach L."/>
            <person name="Steele A.D."/>
            <person name="Gui C."/>
            <person name="Meng S."/>
            <person name="Li G."/>
            <person name="Viehrig K."/>
            <person name="Ye F."/>
            <person name="Su P."/>
            <person name="Kiefer A.F."/>
            <person name="Nichols A."/>
            <person name="Cepeda A.J."/>
            <person name="Yan W."/>
            <person name="Fan B."/>
            <person name="Jiang Y."/>
            <person name="Adhikari A."/>
            <person name="Zheng C.-J."/>
            <person name="Schuster L."/>
            <person name="Cowan T.M."/>
            <person name="Smanski M.J."/>
            <person name="Chevrette M.G."/>
            <person name="De Carvalho L.P.S."/>
            <person name="Shen B."/>
        </authorList>
    </citation>
    <scope>NUCLEOTIDE SEQUENCE [LARGE SCALE GENOMIC DNA]</scope>
    <source>
        <strain evidence="1 2">NPDC001281</strain>
    </source>
</reference>
<accession>A0ABW6VE56</accession>
<gene>
    <name evidence="1" type="ORF">ACFY05_32860</name>
</gene>
<dbReference type="RefSeq" id="WP_387346133.1">
    <property type="nucleotide sequence ID" value="NZ_JBIAXI010000024.1"/>
</dbReference>
<dbReference type="Proteomes" id="UP001602119">
    <property type="component" value="Unassembled WGS sequence"/>
</dbReference>
<proteinExistence type="predicted"/>
<organism evidence="1 2">
    <name type="scientific">Microtetraspora fusca</name>
    <dbReference type="NCBI Taxonomy" id="1997"/>
    <lineage>
        <taxon>Bacteria</taxon>
        <taxon>Bacillati</taxon>
        <taxon>Actinomycetota</taxon>
        <taxon>Actinomycetes</taxon>
        <taxon>Streptosporangiales</taxon>
        <taxon>Streptosporangiaceae</taxon>
        <taxon>Microtetraspora</taxon>
    </lineage>
</organism>
<evidence type="ECO:0000313" key="1">
    <source>
        <dbReference type="EMBL" id="MFF4777629.1"/>
    </source>
</evidence>
<dbReference type="EMBL" id="JBIAXI010000024">
    <property type="protein sequence ID" value="MFF4777629.1"/>
    <property type="molecule type" value="Genomic_DNA"/>
</dbReference>
<sequence>MADLLPGVPRYTTWDQVPEGLYTKTRLAQLDPPMKPSPGATPAGYALYHGNQYAALYPLDAAVPKRTQSPAQRAALVKARDLQLVCKGCGARSDDKPWSRRQCRTCRYVAAAKASHEQARVYARQVVEALATPGVFALGVDRPHHPSRVVVMTLPDGAGASGTVTCDLNVARPGELDFPGLLSGPDAFRILDRVLQDATGLVSWRPLYAAMVELAKPDVDWDDPAAAWDGMEASRWLHGSRTPWWQISNAYVPWYGQTLTGWSPPAPIHIDWSVPVPGATGDVAADLQRAVTALWRIAEGTEPVSPRAPWLVWPPRT</sequence>
<keyword evidence="2" id="KW-1185">Reference proteome</keyword>
<comment type="caution">
    <text evidence="1">The sequence shown here is derived from an EMBL/GenBank/DDBJ whole genome shotgun (WGS) entry which is preliminary data.</text>
</comment>
<evidence type="ECO:0000313" key="2">
    <source>
        <dbReference type="Proteomes" id="UP001602119"/>
    </source>
</evidence>
<protein>
    <submittedName>
        <fullName evidence="1">Uncharacterized protein</fullName>
    </submittedName>
</protein>
<name>A0ABW6VE56_MICFU</name>